<feature type="domain" description="Polymerase nucleotidyl transferase" evidence="1">
    <location>
        <begin position="52"/>
        <end position="83"/>
    </location>
</feature>
<name>V5ZCP7_9GAMM</name>
<dbReference type="SUPFAM" id="SSF81301">
    <property type="entry name" value="Nucleotidyltransferase"/>
    <property type="match status" value="1"/>
</dbReference>
<dbReference type="AlphaFoldDB" id="V5ZCP7"/>
<evidence type="ECO:0000313" key="3">
    <source>
        <dbReference type="Proteomes" id="UP000018217"/>
    </source>
</evidence>
<dbReference type="InterPro" id="IPR043519">
    <property type="entry name" value="NT_sf"/>
</dbReference>
<dbReference type="EMBL" id="CAHS01000023">
    <property type="protein sequence ID" value="CCG89148.1"/>
    <property type="molecule type" value="Genomic_DNA"/>
</dbReference>
<dbReference type="Pfam" id="PF01909">
    <property type="entry name" value="NTP_transf_2"/>
    <property type="match status" value="1"/>
</dbReference>
<gene>
    <name evidence="2" type="ORF">EPIR_3785</name>
</gene>
<keyword evidence="3" id="KW-1185">Reference proteome</keyword>
<comment type="caution">
    <text evidence="2">The sequence shown here is derived from an EMBL/GenBank/DDBJ whole genome shotgun (WGS) entry which is preliminary data.</text>
</comment>
<dbReference type="CDD" id="cd05403">
    <property type="entry name" value="NT_KNTase_like"/>
    <property type="match status" value="1"/>
</dbReference>
<evidence type="ECO:0000259" key="1">
    <source>
        <dbReference type="Pfam" id="PF01909"/>
    </source>
</evidence>
<accession>V5ZCP7</accession>
<dbReference type="InterPro" id="IPR002934">
    <property type="entry name" value="Polymerase_NTP_transf_dom"/>
</dbReference>
<dbReference type="RefSeq" id="WP_023656874.1">
    <property type="nucleotide sequence ID" value="NZ_CAHS01000023.1"/>
</dbReference>
<proteinExistence type="predicted"/>
<dbReference type="STRING" id="1161919.EPIR_3785"/>
<dbReference type="GO" id="GO:0016779">
    <property type="term" value="F:nucleotidyltransferase activity"/>
    <property type="evidence" value="ECO:0007669"/>
    <property type="project" value="InterPro"/>
</dbReference>
<sequence length="284" mass="32799">MRTVDAHTPGRFFPLDKHGNIINDTDAAYLPPGFAECVVGAFQHWFPDTLRAVYLRGSIARGTFVPGLSDLDAFAVLAEPARDVHLAADRALAAELLRLMPGLTELEFTTCQQHEVQGNYLGVWPFFIKTQSLLLYGEDYASQLRPYRPGVTIMGEALWLTQRLREYQQRLTQPEWRGKPRLLCEWIMKAVVRAAFELTMEQQRCYTRDLFLCCDVFSRHYPQQADWCRQAMRWAIQPDSRLADQQQLLALFCPWIAQQLQQQLQQYQVNPSAYQLAPLEESEK</sequence>
<protein>
    <recommendedName>
        <fullName evidence="1">Polymerase nucleotidyl transferase domain-containing protein</fullName>
    </recommendedName>
</protein>
<reference evidence="2 3" key="1">
    <citation type="journal article" date="2013" name="Syst. Appl. Microbiol.">
        <title>Phylogenetic position and virulence apparatus of the pear flower necrosis pathogen Erwinia piriflorinigrans CFBP 5888T as assessed by comparative genomics.</title>
        <authorList>
            <person name="Smits T.H."/>
            <person name="Rezzonico F."/>
            <person name="Lopez M.M."/>
            <person name="Blom J."/>
            <person name="Goesmann A."/>
            <person name="Frey J.E."/>
            <person name="Duffy B."/>
        </authorList>
    </citation>
    <scope>NUCLEOTIDE SEQUENCE [LARGE SCALE GENOMIC DNA]</scope>
    <source>
        <strain evidence="3">CFBP5888</strain>
    </source>
</reference>
<organism evidence="2 3">
    <name type="scientific">Erwinia piriflorinigrans CFBP 5888</name>
    <dbReference type="NCBI Taxonomy" id="1161919"/>
    <lineage>
        <taxon>Bacteria</taxon>
        <taxon>Pseudomonadati</taxon>
        <taxon>Pseudomonadota</taxon>
        <taxon>Gammaproteobacteria</taxon>
        <taxon>Enterobacterales</taxon>
        <taxon>Erwiniaceae</taxon>
        <taxon>Erwinia</taxon>
    </lineage>
</organism>
<dbReference type="OrthoDB" id="3422944at2"/>
<evidence type="ECO:0000313" key="2">
    <source>
        <dbReference type="EMBL" id="CCG89148.1"/>
    </source>
</evidence>
<dbReference type="Proteomes" id="UP000018217">
    <property type="component" value="Unassembled WGS sequence"/>
</dbReference>